<keyword evidence="2" id="KW-0560">Oxidoreductase</keyword>
<gene>
    <name evidence="3" type="ORF">JD844_015009</name>
</gene>
<dbReference type="InterPro" id="IPR002347">
    <property type="entry name" value="SDR_fam"/>
</dbReference>
<dbReference type="Proteomes" id="UP000826234">
    <property type="component" value="Unassembled WGS sequence"/>
</dbReference>
<dbReference type="PANTHER" id="PTHR44279">
    <property type="entry name" value="HYDROXYSTEROID (11-BETA) DEHYDROGENASE 1-LIKE B-RELATED"/>
    <property type="match status" value="1"/>
</dbReference>
<dbReference type="EMBL" id="JAIPUX010001211">
    <property type="protein sequence ID" value="KAH0625477.1"/>
    <property type="molecule type" value="Genomic_DNA"/>
</dbReference>
<dbReference type="InterPro" id="IPR020904">
    <property type="entry name" value="Sc_DH/Rdtase_CS"/>
</dbReference>
<dbReference type="PRINTS" id="PR00081">
    <property type="entry name" value="GDHRDH"/>
</dbReference>
<comment type="caution">
    <text evidence="3">The sequence shown here is derived from an EMBL/GenBank/DDBJ whole genome shotgun (WGS) entry which is preliminary data.</text>
</comment>
<organism evidence="3 4">
    <name type="scientific">Phrynosoma platyrhinos</name>
    <name type="common">Desert horned lizard</name>
    <dbReference type="NCBI Taxonomy" id="52577"/>
    <lineage>
        <taxon>Eukaryota</taxon>
        <taxon>Metazoa</taxon>
        <taxon>Chordata</taxon>
        <taxon>Craniata</taxon>
        <taxon>Vertebrata</taxon>
        <taxon>Euteleostomi</taxon>
        <taxon>Lepidosauria</taxon>
        <taxon>Squamata</taxon>
        <taxon>Bifurcata</taxon>
        <taxon>Unidentata</taxon>
        <taxon>Episquamata</taxon>
        <taxon>Toxicofera</taxon>
        <taxon>Iguania</taxon>
        <taxon>Phrynosomatidae</taxon>
        <taxon>Phrynosomatinae</taxon>
        <taxon>Phrynosoma</taxon>
    </lineage>
</organism>
<proteinExistence type="inferred from homology"/>
<reference evidence="3 4" key="1">
    <citation type="journal article" date="2022" name="Gigascience">
        <title>A chromosome-level genome assembly and annotation of the desert horned lizard, Phrynosoma platyrhinos, provides insight into chromosomal rearrangements among reptiles.</title>
        <authorList>
            <person name="Koochekian N."/>
            <person name="Ascanio A."/>
            <person name="Farleigh K."/>
            <person name="Card D.C."/>
            <person name="Schield D.R."/>
            <person name="Castoe T.A."/>
            <person name="Jezkova T."/>
        </authorList>
    </citation>
    <scope>NUCLEOTIDE SEQUENCE [LARGE SCALE GENOMIC DNA]</scope>
    <source>
        <strain evidence="3">NK-2021</strain>
    </source>
</reference>
<dbReference type="InterPro" id="IPR051253">
    <property type="entry name" value="11-beta-HSD"/>
</dbReference>
<dbReference type="PANTHER" id="PTHR44279:SF5">
    <property type="entry name" value="HYDROXYSTEROID 11-BETA-DEHYDROGENASE 1-LIKE PROTEIN B"/>
    <property type="match status" value="1"/>
</dbReference>
<evidence type="ECO:0008006" key="5">
    <source>
        <dbReference type="Google" id="ProtNLM"/>
    </source>
</evidence>
<name>A0ABQ7T7A6_PHRPL</name>
<dbReference type="InterPro" id="IPR036291">
    <property type="entry name" value="NAD(P)-bd_dom_sf"/>
</dbReference>
<sequence>SLVPSSLPGGLDHLILNHVGTTFQFGPFQRDVEVMIKTMTVNFYSYVQLTISALDMLQDSHGSIIVVSSMSGRLPSPFSVPYGASKSALEGFYSSLRTELRLLKVELPITVAVLGYIDTGEP</sequence>
<evidence type="ECO:0000256" key="1">
    <source>
        <dbReference type="ARBA" id="ARBA00006484"/>
    </source>
</evidence>
<dbReference type="Pfam" id="PF00106">
    <property type="entry name" value="adh_short"/>
    <property type="match status" value="1"/>
</dbReference>
<accession>A0ABQ7T7A6</accession>
<keyword evidence="4" id="KW-1185">Reference proteome</keyword>
<evidence type="ECO:0000313" key="4">
    <source>
        <dbReference type="Proteomes" id="UP000826234"/>
    </source>
</evidence>
<evidence type="ECO:0000256" key="2">
    <source>
        <dbReference type="ARBA" id="ARBA00023002"/>
    </source>
</evidence>
<dbReference type="SUPFAM" id="SSF51735">
    <property type="entry name" value="NAD(P)-binding Rossmann-fold domains"/>
    <property type="match status" value="1"/>
</dbReference>
<dbReference type="Gene3D" id="3.40.50.720">
    <property type="entry name" value="NAD(P)-binding Rossmann-like Domain"/>
    <property type="match status" value="1"/>
</dbReference>
<feature type="non-terminal residue" evidence="3">
    <location>
        <position position="1"/>
    </location>
</feature>
<protein>
    <recommendedName>
        <fullName evidence="5">Interphotoreceptor retinoid-binding protein</fullName>
    </recommendedName>
</protein>
<evidence type="ECO:0000313" key="3">
    <source>
        <dbReference type="EMBL" id="KAH0625477.1"/>
    </source>
</evidence>
<dbReference type="PROSITE" id="PS00061">
    <property type="entry name" value="ADH_SHORT"/>
    <property type="match status" value="1"/>
</dbReference>
<comment type="similarity">
    <text evidence="1">Belongs to the short-chain dehydrogenases/reductases (SDR) family.</text>
</comment>